<keyword evidence="5" id="KW-0547">Nucleotide-binding</keyword>
<dbReference type="EC" id="2.7.13.3" evidence="2"/>
<dbReference type="SUPFAM" id="SSF55781">
    <property type="entry name" value="GAF domain-like"/>
    <property type="match status" value="1"/>
</dbReference>
<keyword evidence="11" id="KW-1185">Reference proteome</keyword>
<evidence type="ECO:0000313" key="10">
    <source>
        <dbReference type="EMBL" id="SNR66730.1"/>
    </source>
</evidence>
<dbReference type="InterPro" id="IPR036890">
    <property type="entry name" value="HATPase_C_sf"/>
</dbReference>
<evidence type="ECO:0000259" key="9">
    <source>
        <dbReference type="PROSITE" id="PS50109"/>
    </source>
</evidence>
<reference evidence="10 11" key="1">
    <citation type="submission" date="2017-06" db="EMBL/GenBank/DDBJ databases">
        <authorList>
            <person name="Kim H.J."/>
            <person name="Triplett B.A."/>
        </authorList>
    </citation>
    <scope>NUCLEOTIDE SEQUENCE [LARGE SCALE GENOMIC DNA]</scope>
    <source>
        <strain evidence="10 11">DSM 29052</strain>
    </source>
</reference>
<evidence type="ECO:0000256" key="3">
    <source>
        <dbReference type="ARBA" id="ARBA00022553"/>
    </source>
</evidence>
<dbReference type="Pfam" id="PF02518">
    <property type="entry name" value="HATPase_c"/>
    <property type="match status" value="1"/>
</dbReference>
<dbReference type="Gene3D" id="3.30.450.40">
    <property type="match status" value="1"/>
</dbReference>
<dbReference type="OrthoDB" id="9796100at2"/>
<keyword evidence="8" id="KW-0902">Two-component regulatory system</keyword>
<dbReference type="Proteomes" id="UP000198417">
    <property type="component" value="Unassembled WGS sequence"/>
</dbReference>
<dbReference type="AlphaFoldDB" id="A0A238Y6T9"/>
<keyword evidence="7" id="KW-0067">ATP-binding</keyword>
<evidence type="ECO:0000313" key="11">
    <source>
        <dbReference type="Proteomes" id="UP000198417"/>
    </source>
</evidence>
<evidence type="ECO:0000256" key="1">
    <source>
        <dbReference type="ARBA" id="ARBA00000085"/>
    </source>
</evidence>
<keyword evidence="4" id="KW-0808">Transferase</keyword>
<evidence type="ECO:0000256" key="5">
    <source>
        <dbReference type="ARBA" id="ARBA00022741"/>
    </source>
</evidence>
<dbReference type="CDD" id="cd00082">
    <property type="entry name" value="HisKA"/>
    <property type="match status" value="1"/>
</dbReference>
<dbReference type="GO" id="GO:0000155">
    <property type="term" value="F:phosphorelay sensor kinase activity"/>
    <property type="evidence" value="ECO:0007669"/>
    <property type="project" value="InterPro"/>
</dbReference>
<dbReference type="PANTHER" id="PTHR43065">
    <property type="entry name" value="SENSOR HISTIDINE KINASE"/>
    <property type="match status" value="1"/>
</dbReference>
<dbReference type="InterPro" id="IPR003594">
    <property type="entry name" value="HATPase_dom"/>
</dbReference>
<evidence type="ECO:0000256" key="6">
    <source>
        <dbReference type="ARBA" id="ARBA00022777"/>
    </source>
</evidence>
<dbReference type="PANTHER" id="PTHR43065:SF46">
    <property type="entry name" value="C4-DICARBOXYLATE TRANSPORT SENSOR PROTEIN DCTB"/>
    <property type="match status" value="1"/>
</dbReference>
<dbReference type="Pfam" id="PF13185">
    <property type="entry name" value="GAF_2"/>
    <property type="match status" value="1"/>
</dbReference>
<evidence type="ECO:0000256" key="2">
    <source>
        <dbReference type="ARBA" id="ARBA00012438"/>
    </source>
</evidence>
<sequence length="457" mass="50226">MPKLLPPHFFEQKQFDEALTLRTLNVFAVDLIAIPNVEDLFWYVAQNVVGKLNFSDCVIYQADDEQRVLTQVAALGEKNPFGRSIVNPLRIPFGEGITGRVAQNREAIIVDDLLRDQSYIPDTQPARSEICVPLVMHNRLVGVIDSEHPEPGAFGKAELEILTTVAAMTSAKLELLEEAERSRQRYRDLVQSHAQLNLETTNRKALETDLFNARKLEAVGRLTGRFAHDFNNLLTGISGNLELLEGDCVSPESKESLDYAKAAAARGAQLIRDMLAFSQRTRLSPTQIDLNTLVSTACALDSGIVTSKVEMNLDEKLWLVNADATMARNALVNLITNAQDAMPHGGSLKISTENIRQTWSDDAALASKIAPGRYVRLSVEDDGVGISEESHQQIFDPFYTTKPVGAGTGLGLSMILGFMQQSGGTVSVETKINSGSTFRLYFPAATDDANDLLTMER</sequence>
<evidence type="ECO:0000256" key="4">
    <source>
        <dbReference type="ARBA" id="ARBA00022679"/>
    </source>
</evidence>
<dbReference type="Gene3D" id="3.30.565.10">
    <property type="entry name" value="Histidine kinase-like ATPase, C-terminal domain"/>
    <property type="match status" value="1"/>
</dbReference>
<dbReference type="SMART" id="SM00065">
    <property type="entry name" value="GAF"/>
    <property type="match status" value="1"/>
</dbReference>
<evidence type="ECO:0000256" key="8">
    <source>
        <dbReference type="ARBA" id="ARBA00023012"/>
    </source>
</evidence>
<evidence type="ECO:0000256" key="7">
    <source>
        <dbReference type="ARBA" id="ARBA00022840"/>
    </source>
</evidence>
<keyword evidence="6 10" id="KW-0418">Kinase</keyword>
<dbReference type="SUPFAM" id="SSF55874">
    <property type="entry name" value="ATPase domain of HSP90 chaperone/DNA topoisomerase II/histidine kinase"/>
    <property type="match status" value="1"/>
</dbReference>
<dbReference type="InterPro" id="IPR029016">
    <property type="entry name" value="GAF-like_dom_sf"/>
</dbReference>
<organism evidence="10 11">
    <name type="scientific">Puniceibacterium sediminis</name>
    <dbReference type="NCBI Taxonomy" id="1608407"/>
    <lineage>
        <taxon>Bacteria</taxon>
        <taxon>Pseudomonadati</taxon>
        <taxon>Pseudomonadota</taxon>
        <taxon>Alphaproteobacteria</taxon>
        <taxon>Rhodobacterales</taxon>
        <taxon>Paracoccaceae</taxon>
        <taxon>Puniceibacterium</taxon>
    </lineage>
</organism>
<dbReference type="InterPro" id="IPR003661">
    <property type="entry name" value="HisK_dim/P_dom"/>
</dbReference>
<proteinExistence type="predicted"/>
<keyword evidence="3" id="KW-0597">Phosphoprotein</keyword>
<dbReference type="SUPFAM" id="SSF47384">
    <property type="entry name" value="Homodimeric domain of signal transducing histidine kinase"/>
    <property type="match status" value="1"/>
</dbReference>
<dbReference type="InterPro" id="IPR036097">
    <property type="entry name" value="HisK_dim/P_sf"/>
</dbReference>
<dbReference type="Pfam" id="PF00512">
    <property type="entry name" value="HisKA"/>
    <property type="match status" value="1"/>
</dbReference>
<feature type="domain" description="Histidine kinase" evidence="9">
    <location>
        <begin position="225"/>
        <end position="446"/>
    </location>
</feature>
<dbReference type="InterPro" id="IPR005467">
    <property type="entry name" value="His_kinase_dom"/>
</dbReference>
<dbReference type="PROSITE" id="PS50109">
    <property type="entry name" value="HIS_KIN"/>
    <property type="match status" value="1"/>
</dbReference>
<accession>A0A238Y6T9</accession>
<dbReference type="SMART" id="SM00388">
    <property type="entry name" value="HisKA"/>
    <property type="match status" value="1"/>
</dbReference>
<gene>
    <name evidence="10" type="ORF">SAMN06265370_11519</name>
</gene>
<dbReference type="InterPro" id="IPR003018">
    <property type="entry name" value="GAF"/>
</dbReference>
<dbReference type="Gene3D" id="1.10.287.130">
    <property type="match status" value="1"/>
</dbReference>
<dbReference type="EMBL" id="FZNN01000015">
    <property type="protein sequence ID" value="SNR66730.1"/>
    <property type="molecule type" value="Genomic_DNA"/>
</dbReference>
<dbReference type="InterPro" id="IPR004358">
    <property type="entry name" value="Sig_transdc_His_kin-like_C"/>
</dbReference>
<dbReference type="PRINTS" id="PR00344">
    <property type="entry name" value="BCTRLSENSOR"/>
</dbReference>
<comment type="catalytic activity">
    <reaction evidence="1">
        <text>ATP + protein L-histidine = ADP + protein N-phospho-L-histidine.</text>
        <dbReference type="EC" id="2.7.13.3"/>
    </reaction>
</comment>
<protein>
    <recommendedName>
        <fullName evidence="2">histidine kinase</fullName>
        <ecNumber evidence="2">2.7.13.3</ecNumber>
    </recommendedName>
</protein>
<dbReference type="GO" id="GO:0005524">
    <property type="term" value="F:ATP binding"/>
    <property type="evidence" value="ECO:0007669"/>
    <property type="project" value="UniProtKB-KW"/>
</dbReference>
<dbReference type="RefSeq" id="WP_089272063.1">
    <property type="nucleotide sequence ID" value="NZ_FZNN01000015.1"/>
</dbReference>
<name>A0A238Y6T9_9RHOB</name>
<dbReference type="SMART" id="SM00387">
    <property type="entry name" value="HATPase_c"/>
    <property type="match status" value="1"/>
</dbReference>